<dbReference type="GO" id="GO:0009055">
    <property type="term" value="F:electron transfer activity"/>
    <property type="evidence" value="ECO:0007669"/>
    <property type="project" value="TreeGrafter"/>
</dbReference>
<evidence type="ECO:0000256" key="4">
    <source>
        <dbReference type="ARBA" id="ARBA00023004"/>
    </source>
</evidence>
<organism evidence="8 9">
    <name type="scientific">Microvirga brassicacearum</name>
    <dbReference type="NCBI Taxonomy" id="2580413"/>
    <lineage>
        <taxon>Bacteria</taxon>
        <taxon>Pseudomonadati</taxon>
        <taxon>Pseudomonadota</taxon>
        <taxon>Alphaproteobacteria</taxon>
        <taxon>Hyphomicrobiales</taxon>
        <taxon>Methylobacteriaceae</taxon>
        <taxon>Microvirga</taxon>
    </lineage>
</organism>
<dbReference type="SUPFAM" id="SSF54292">
    <property type="entry name" value="2Fe-2S ferredoxin-like"/>
    <property type="match status" value="1"/>
</dbReference>
<comment type="similarity">
    <text evidence="1">Belongs to the adrenodoxin/putidaredoxin family.</text>
</comment>
<dbReference type="Proteomes" id="UP000325684">
    <property type="component" value="Unassembled WGS sequence"/>
</dbReference>
<keyword evidence="2" id="KW-0001">2Fe-2S</keyword>
<dbReference type="Pfam" id="PF00111">
    <property type="entry name" value="Fer2"/>
    <property type="match status" value="1"/>
</dbReference>
<keyword evidence="9" id="KW-1185">Reference proteome</keyword>
<evidence type="ECO:0000256" key="3">
    <source>
        <dbReference type="ARBA" id="ARBA00022723"/>
    </source>
</evidence>
<dbReference type="InterPro" id="IPR036010">
    <property type="entry name" value="2Fe-2S_ferredoxin-like_sf"/>
</dbReference>
<dbReference type="GO" id="GO:0140647">
    <property type="term" value="P:P450-containing electron transport chain"/>
    <property type="evidence" value="ECO:0007669"/>
    <property type="project" value="InterPro"/>
</dbReference>
<name>A0A5N3P6F3_9HYPH</name>
<dbReference type="InterPro" id="IPR012675">
    <property type="entry name" value="Beta-grasp_dom_sf"/>
</dbReference>
<dbReference type="EMBL" id="VCMV01000037">
    <property type="protein sequence ID" value="KAB0265326.1"/>
    <property type="molecule type" value="Genomic_DNA"/>
</dbReference>
<dbReference type="GO" id="GO:0046872">
    <property type="term" value="F:metal ion binding"/>
    <property type="evidence" value="ECO:0007669"/>
    <property type="project" value="UniProtKB-KW"/>
</dbReference>
<dbReference type="PROSITE" id="PS00814">
    <property type="entry name" value="ADX"/>
    <property type="match status" value="1"/>
</dbReference>
<dbReference type="OrthoDB" id="9799640at2"/>
<dbReference type="CDD" id="cd00207">
    <property type="entry name" value="fer2"/>
    <property type="match status" value="1"/>
</dbReference>
<dbReference type="PANTHER" id="PTHR23426">
    <property type="entry name" value="FERREDOXIN/ADRENODOXIN"/>
    <property type="match status" value="1"/>
</dbReference>
<sequence>MTKIVFIRPDSEAVEVTAKVGDSIMHAALANQVPGILAECGGSMACATCHIYVDEEWLSKLNPPSSMENEMLDATASERRDNSRLCCQIEVSDRLDGIRVRIPESQI</sequence>
<feature type="domain" description="2Fe-2S ferredoxin-type" evidence="7">
    <location>
        <begin position="2"/>
        <end position="106"/>
    </location>
</feature>
<evidence type="ECO:0000256" key="2">
    <source>
        <dbReference type="ARBA" id="ARBA00022714"/>
    </source>
</evidence>
<dbReference type="InterPro" id="IPR001055">
    <property type="entry name" value="Adrenodoxin-like"/>
</dbReference>
<comment type="cofactor">
    <cofactor evidence="6">
        <name>[2Fe-2S] cluster</name>
        <dbReference type="ChEBI" id="CHEBI:190135"/>
    </cofactor>
</comment>
<dbReference type="PROSITE" id="PS51085">
    <property type="entry name" value="2FE2S_FER_2"/>
    <property type="match status" value="1"/>
</dbReference>
<keyword evidence="5" id="KW-0411">Iron-sulfur</keyword>
<dbReference type="AlphaFoldDB" id="A0A5N3P6F3"/>
<dbReference type="PRINTS" id="PR00355">
    <property type="entry name" value="ADRENODOXIN"/>
</dbReference>
<evidence type="ECO:0000256" key="1">
    <source>
        <dbReference type="ARBA" id="ARBA00010914"/>
    </source>
</evidence>
<dbReference type="Gene3D" id="3.10.20.30">
    <property type="match status" value="1"/>
</dbReference>
<dbReference type="RefSeq" id="WP_150947473.1">
    <property type="nucleotide sequence ID" value="NZ_VCMV01000037.1"/>
</dbReference>
<dbReference type="InterPro" id="IPR018298">
    <property type="entry name" value="Adrenodoxin_Fe-S_BS"/>
</dbReference>
<keyword evidence="4" id="KW-0408">Iron</keyword>
<evidence type="ECO:0000259" key="7">
    <source>
        <dbReference type="PROSITE" id="PS51085"/>
    </source>
</evidence>
<gene>
    <name evidence="8" type="ORF">FEZ63_19130</name>
</gene>
<dbReference type="GO" id="GO:0005829">
    <property type="term" value="C:cytosol"/>
    <property type="evidence" value="ECO:0007669"/>
    <property type="project" value="TreeGrafter"/>
</dbReference>
<protein>
    <submittedName>
        <fullName evidence="8">2Fe-2S iron-sulfur cluster binding domain-containing protein</fullName>
    </submittedName>
</protein>
<dbReference type="PANTHER" id="PTHR23426:SF65">
    <property type="entry name" value="FERREDOXIN-2, MITOCHONDRIAL"/>
    <property type="match status" value="1"/>
</dbReference>
<keyword evidence="3" id="KW-0479">Metal-binding</keyword>
<evidence type="ECO:0000256" key="5">
    <source>
        <dbReference type="ARBA" id="ARBA00023014"/>
    </source>
</evidence>
<dbReference type="InterPro" id="IPR001041">
    <property type="entry name" value="2Fe-2S_ferredoxin-type"/>
</dbReference>
<evidence type="ECO:0000313" key="8">
    <source>
        <dbReference type="EMBL" id="KAB0265326.1"/>
    </source>
</evidence>
<proteinExistence type="inferred from homology"/>
<evidence type="ECO:0000313" key="9">
    <source>
        <dbReference type="Proteomes" id="UP000325684"/>
    </source>
</evidence>
<reference evidence="8 9" key="1">
    <citation type="journal article" date="2019" name="Microorganisms">
        <title>Genome Insights into the Novel Species Microvirga brassicacearum, a Rapeseed Endophyte with Biotechnological Potential.</title>
        <authorList>
            <person name="Jimenez-Gomez A."/>
            <person name="Saati-Santamaria Z."/>
            <person name="Igual J.M."/>
            <person name="Rivas R."/>
            <person name="Mateos P.F."/>
            <person name="Garcia-Fraile P."/>
        </authorList>
    </citation>
    <scope>NUCLEOTIDE SEQUENCE [LARGE SCALE GENOMIC DNA]</scope>
    <source>
        <strain evidence="8 9">CDVBN77</strain>
    </source>
</reference>
<dbReference type="GO" id="GO:0051537">
    <property type="term" value="F:2 iron, 2 sulfur cluster binding"/>
    <property type="evidence" value="ECO:0007669"/>
    <property type="project" value="UniProtKB-KW"/>
</dbReference>
<comment type="caution">
    <text evidence="8">The sequence shown here is derived from an EMBL/GenBank/DDBJ whole genome shotgun (WGS) entry which is preliminary data.</text>
</comment>
<accession>A0A5N3P6F3</accession>
<evidence type="ECO:0000256" key="6">
    <source>
        <dbReference type="ARBA" id="ARBA00034078"/>
    </source>
</evidence>